<evidence type="ECO:0000313" key="1">
    <source>
        <dbReference type="EMBL" id="ENI00864.1"/>
    </source>
</evidence>
<proteinExistence type="predicted"/>
<gene>
    <name evidence="1" type="ORF">COCC4DRAFT_43986</name>
</gene>
<dbReference type="OrthoDB" id="3690251at2759"/>
<dbReference type="AlphaFoldDB" id="N4WKH9"/>
<dbReference type="EMBL" id="KB733471">
    <property type="protein sequence ID" value="ENI00864.1"/>
    <property type="molecule type" value="Genomic_DNA"/>
</dbReference>
<reference evidence="2" key="2">
    <citation type="journal article" date="2013" name="PLoS Genet.">
        <title>Comparative genome structure, secondary metabolite, and effector coding capacity across Cochliobolus pathogens.</title>
        <authorList>
            <person name="Condon B.J."/>
            <person name="Leng Y."/>
            <person name="Wu D."/>
            <person name="Bushley K.E."/>
            <person name="Ohm R.A."/>
            <person name="Otillar R."/>
            <person name="Martin J."/>
            <person name="Schackwitz W."/>
            <person name="Grimwood J."/>
            <person name="MohdZainudin N."/>
            <person name="Xue C."/>
            <person name="Wang R."/>
            <person name="Manning V.A."/>
            <person name="Dhillon B."/>
            <person name="Tu Z.J."/>
            <person name="Steffenson B.J."/>
            <person name="Salamov A."/>
            <person name="Sun H."/>
            <person name="Lowry S."/>
            <person name="LaButti K."/>
            <person name="Han J."/>
            <person name="Copeland A."/>
            <person name="Lindquist E."/>
            <person name="Barry K."/>
            <person name="Schmutz J."/>
            <person name="Baker S.E."/>
            <person name="Ciuffetti L.M."/>
            <person name="Grigoriev I.V."/>
            <person name="Zhong S."/>
            <person name="Turgeon B.G."/>
        </authorList>
    </citation>
    <scope>NUCLEOTIDE SEQUENCE [LARGE SCALE GENOMIC DNA]</scope>
    <source>
        <strain evidence="2">C4 / ATCC 48331 / race T</strain>
    </source>
</reference>
<dbReference type="HOGENOM" id="CLU_315448_0_0_1"/>
<reference evidence="1 2" key="1">
    <citation type="journal article" date="2012" name="PLoS Pathog.">
        <title>Diverse lifestyles and strategies of plant pathogenesis encoded in the genomes of eighteen Dothideomycetes fungi.</title>
        <authorList>
            <person name="Ohm R.A."/>
            <person name="Feau N."/>
            <person name="Henrissat B."/>
            <person name="Schoch C.L."/>
            <person name="Horwitz B.A."/>
            <person name="Barry K.W."/>
            <person name="Condon B.J."/>
            <person name="Copeland A.C."/>
            <person name="Dhillon B."/>
            <person name="Glaser F."/>
            <person name="Hesse C.N."/>
            <person name="Kosti I."/>
            <person name="LaButti K."/>
            <person name="Lindquist E.A."/>
            <person name="Lucas S."/>
            <person name="Salamov A.A."/>
            <person name="Bradshaw R.E."/>
            <person name="Ciuffetti L."/>
            <person name="Hamelin R.C."/>
            <person name="Kema G.H.J."/>
            <person name="Lawrence C."/>
            <person name="Scott J.A."/>
            <person name="Spatafora J.W."/>
            <person name="Turgeon B.G."/>
            <person name="de Wit P.J.G.M."/>
            <person name="Zhong S."/>
            <person name="Goodwin S.B."/>
            <person name="Grigoriev I.V."/>
        </authorList>
    </citation>
    <scope>NUCLEOTIDE SEQUENCE [LARGE SCALE GENOMIC DNA]</scope>
    <source>
        <strain evidence="2">C4 / ATCC 48331 / race T</strain>
    </source>
</reference>
<accession>N4WKH9</accession>
<dbReference type="RefSeq" id="XP_014074773.1">
    <property type="nucleotide sequence ID" value="XM_014219298.1"/>
</dbReference>
<keyword evidence="2" id="KW-1185">Reference proteome</keyword>
<evidence type="ECO:0000313" key="2">
    <source>
        <dbReference type="Proteomes" id="UP000012338"/>
    </source>
</evidence>
<dbReference type="Proteomes" id="UP000012338">
    <property type="component" value="Unassembled WGS sequence"/>
</dbReference>
<dbReference type="GeneID" id="25845097"/>
<organism evidence="1 2">
    <name type="scientific">Cochliobolus heterostrophus (strain C4 / ATCC 48331 / race T)</name>
    <name type="common">Southern corn leaf blight fungus</name>
    <name type="synonym">Bipolaris maydis</name>
    <dbReference type="NCBI Taxonomy" id="665024"/>
    <lineage>
        <taxon>Eukaryota</taxon>
        <taxon>Fungi</taxon>
        <taxon>Dikarya</taxon>
        <taxon>Ascomycota</taxon>
        <taxon>Pezizomycotina</taxon>
        <taxon>Dothideomycetes</taxon>
        <taxon>Pleosporomycetidae</taxon>
        <taxon>Pleosporales</taxon>
        <taxon>Pleosporineae</taxon>
        <taxon>Pleosporaceae</taxon>
        <taxon>Bipolaris</taxon>
    </lineage>
</organism>
<name>N4WKH9_COCH4</name>
<protein>
    <submittedName>
        <fullName evidence="1">Uncharacterized protein</fullName>
    </submittedName>
</protein>
<sequence>MVKAKSAGQPKQKAVANRFPSVSGWATERNAFRMLSEACIQGFKDHGYRIGVIRGSDFSELDGGLIFDPPDGFPMNMDPSDVWAWVHEHKEDCNLQIVPIDIKSSISARSSHQIPPIFMVAPPGHPEILCILPINSYTSIMANMKLEYADSRGVEFNKAHRMRQREPLHVSSLLAPFAVHQRDLFQALLGIRDAFKNQTTYKNPSSGVTLLGWMPPEPDSSLEKVLMVSMSKQDHSARVIQELAQTLHSHPDCHMELLFNLVQPLACDLVLRDNASSTTYLLEHKVSTPKERKPNTAPLKINDTWANDGLNWHFLFHQHGYWLMIHTREGHKVGSNTPVVRIDLRSPGAAHKIADTIRAHGDLAKQRLQTKWRTLDVYESSLSDEASRSTKPLTREMTIHGRAAAREQLRIAFCDAINNQCYKLRKNACIILESSGCGEAVIIQHAWSDRDVARYQASKSLPVSLFGGTQSSSSKALVLNFIPHYWPPSVESSQLFEPARLRMIYIPLCLGQPFIYIAATISAPSADRKPCIEKLIILPSENTDWKIKPDGCRVCDDETRMRDWKPVVQSLVESQGNNNPGSSLVQFPFLNQRAEPLCKVYDFNDGSVHAYFDGILQDQNSCYVTPIYGPKGLLQRQWNHGSPRMVDVGSASTQNMMYRVLTTLPPNTKPMPTERIERIHDDAKKATMEKKGCQSKSAIAYAHKDLISNPEYGMTLTNIMERSGFKTAYTLRCDKCTDEDECCFYIPEIAYGLKAKIACAACWGKSKAICSFNGVMCLVISATLISTSVTIEQGLAEGVKLKVRSVYANFVHTRTSLAMTLIAQKIATKPMRMMAIQTPVRFRGVQGAMYVCVYRNKRKHAKIEPKEHQLELASMNLGSQAIQIPYSRKKQVSFFRSGAPMIMSNAIVWAAECVREDGEKDAGELFLQWRAVDAHRGQCTTNKKLFNVMRKYYLEASSQRPWHIWRLKAITAIHNRRKSTRRHTTTFWSKVEEKIAGVPPMVKK</sequence>